<feature type="compositionally biased region" description="Basic residues" evidence="1">
    <location>
        <begin position="39"/>
        <end position="48"/>
    </location>
</feature>
<feature type="compositionally biased region" description="Polar residues" evidence="1">
    <location>
        <begin position="171"/>
        <end position="182"/>
    </location>
</feature>
<protein>
    <submittedName>
        <fullName evidence="2">Uncharacterized protein</fullName>
    </submittedName>
</protein>
<proteinExistence type="predicted"/>
<dbReference type="Proteomes" id="UP001530293">
    <property type="component" value="Unassembled WGS sequence"/>
</dbReference>
<organism evidence="2 3">
    <name type="scientific">Discostella pseudostelligera</name>
    <dbReference type="NCBI Taxonomy" id="259834"/>
    <lineage>
        <taxon>Eukaryota</taxon>
        <taxon>Sar</taxon>
        <taxon>Stramenopiles</taxon>
        <taxon>Ochrophyta</taxon>
        <taxon>Bacillariophyta</taxon>
        <taxon>Coscinodiscophyceae</taxon>
        <taxon>Thalassiosirophycidae</taxon>
        <taxon>Stephanodiscales</taxon>
        <taxon>Stephanodiscaceae</taxon>
        <taxon>Discostella</taxon>
    </lineage>
</organism>
<feature type="compositionally biased region" description="Basic residues" evidence="1">
    <location>
        <begin position="1"/>
        <end position="10"/>
    </location>
</feature>
<feature type="compositionally biased region" description="Low complexity" evidence="1">
    <location>
        <begin position="81"/>
        <end position="96"/>
    </location>
</feature>
<evidence type="ECO:0000313" key="3">
    <source>
        <dbReference type="Proteomes" id="UP001530293"/>
    </source>
</evidence>
<reference evidence="2 3" key="1">
    <citation type="submission" date="2024-10" db="EMBL/GenBank/DDBJ databases">
        <title>Updated reference genomes for cyclostephanoid diatoms.</title>
        <authorList>
            <person name="Roberts W.R."/>
            <person name="Alverson A.J."/>
        </authorList>
    </citation>
    <scope>NUCLEOTIDE SEQUENCE [LARGE SCALE GENOMIC DNA]</scope>
    <source>
        <strain evidence="2 3">AJA232-27</strain>
    </source>
</reference>
<keyword evidence="3" id="KW-1185">Reference proteome</keyword>
<dbReference type="AlphaFoldDB" id="A0ABD3MBV9"/>
<gene>
    <name evidence="2" type="ORF">ACHAWU_006269</name>
</gene>
<dbReference type="EMBL" id="JALLBG020000189">
    <property type="protein sequence ID" value="KAL3760271.1"/>
    <property type="molecule type" value="Genomic_DNA"/>
</dbReference>
<name>A0ABD3MBV9_9STRA</name>
<sequence length="803" mass="87883">MPPPPKKKSSKSSSPNIPLLESSPSSKSSSGSSVQLLSPRRKKSKKKRVDVTAAATTTTQSTRVPSNARDDRIFHGPAFESSSAVGSSTSKAGLAKTKAKKKKKAPPPPAVSTTSGTSTSENSLTVDMSRDTSSASDDDDVEIIVAEKDNNHNNSSSEDGSDDEDDGNGNLLQKRSSTLTEKQQLEAERIERAVFAKVRKLLQTRPSRDGVTEDLPYWRKNILEPLMNSKQVLLEKTQVVDDALSKGGELVQFLELAIPDKVLAKANKPDIVDICLEAWRVIDLVLFQSARKAQLGKRQSHALNDYIGMMERAFNYCRAVVAEEENAANSLQSETMPPGEDNRGYCMDGAVQPEKSEHRICPKCSDHFMHEPPSNVQVRERNKTLKEEWKTKNAAFDKYQKSLGTRNPLPAPLDDKGKPMKKRLIPLKFEDELLVCKAYMRTHNYSYTGFQCPNCKDRTCSTCKNKCSNHTSLTTQFALQAKANNQRKQTGAEQAHGFLSGLSKLFTTSSNTHRDRMLEEQKSGLITSTTAPEQIDKYARECAMVDTCNAMLFNPPAYEAAEYFNDQMIAAADQRGETFTKEHGDMRCYKGATAAKSRASNTGINHGKLLHLYDTPSQQSNNPGRIVVTGTTSTGSCASRQKNVTDEICQMRAPNPPNMARPRSTLALASSSVAVSGGAGAATAGATTASASSSAAAAGGAADASTKHTMFEYSEEDPTNITPQLSLTPPDVVELREAVEEEKMFGTDNDSTRRKKLNQLSTNLHMKELPKQTKTGLAILEKRNITSQSEKINLLLNQIQLED</sequence>
<comment type="caution">
    <text evidence="2">The sequence shown here is derived from an EMBL/GenBank/DDBJ whole genome shotgun (WGS) entry which is preliminary data.</text>
</comment>
<feature type="region of interest" description="Disordered" evidence="1">
    <location>
        <begin position="1"/>
        <end position="183"/>
    </location>
</feature>
<evidence type="ECO:0000313" key="2">
    <source>
        <dbReference type="EMBL" id="KAL3760271.1"/>
    </source>
</evidence>
<feature type="compositionally biased region" description="Low complexity" evidence="1">
    <location>
        <begin position="111"/>
        <end position="120"/>
    </location>
</feature>
<accession>A0ABD3MBV9</accession>
<feature type="compositionally biased region" description="Low complexity" evidence="1">
    <location>
        <begin position="11"/>
        <end position="38"/>
    </location>
</feature>
<evidence type="ECO:0000256" key="1">
    <source>
        <dbReference type="SAM" id="MobiDB-lite"/>
    </source>
</evidence>